<sequence>MIKLSYKMDMQFNLQNVVDTLAGMRGKKSIGNVVNKLILATTVYFIWQERNFKMFKDESRTEDVLTKAIYDSVRSKLMTVRVKKSFIAEFIAKK</sequence>
<gene>
    <name evidence="1" type="ORF">Tco_0702750</name>
</gene>
<organism evidence="1 2">
    <name type="scientific">Tanacetum coccineum</name>
    <dbReference type="NCBI Taxonomy" id="301880"/>
    <lineage>
        <taxon>Eukaryota</taxon>
        <taxon>Viridiplantae</taxon>
        <taxon>Streptophyta</taxon>
        <taxon>Embryophyta</taxon>
        <taxon>Tracheophyta</taxon>
        <taxon>Spermatophyta</taxon>
        <taxon>Magnoliopsida</taxon>
        <taxon>eudicotyledons</taxon>
        <taxon>Gunneridae</taxon>
        <taxon>Pentapetalae</taxon>
        <taxon>asterids</taxon>
        <taxon>campanulids</taxon>
        <taxon>Asterales</taxon>
        <taxon>Asteraceae</taxon>
        <taxon>Asteroideae</taxon>
        <taxon>Anthemideae</taxon>
        <taxon>Anthemidinae</taxon>
        <taxon>Tanacetum</taxon>
    </lineage>
</organism>
<reference evidence="1" key="2">
    <citation type="submission" date="2022-01" db="EMBL/GenBank/DDBJ databases">
        <authorList>
            <person name="Yamashiro T."/>
            <person name="Shiraishi A."/>
            <person name="Satake H."/>
            <person name="Nakayama K."/>
        </authorList>
    </citation>
    <scope>NUCLEOTIDE SEQUENCE</scope>
</reference>
<evidence type="ECO:0000313" key="1">
    <source>
        <dbReference type="EMBL" id="GJS69909.1"/>
    </source>
</evidence>
<reference evidence="1" key="1">
    <citation type="journal article" date="2022" name="Int. J. Mol. Sci.">
        <title>Draft Genome of Tanacetum Coccineum: Genomic Comparison of Closely Related Tanacetum-Family Plants.</title>
        <authorList>
            <person name="Yamashiro T."/>
            <person name="Shiraishi A."/>
            <person name="Nakayama K."/>
            <person name="Satake H."/>
        </authorList>
    </citation>
    <scope>NUCLEOTIDE SEQUENCE</scope>
</reference>
<protein>
    <submittedName>
        <fullName evidence="1">Uncharacterized protein</fullName>
    </submittedName>
</protein>
<comment type="caution">
    <text evidence="1">The sequence shown here is derived from an EMBL/GenBank/DDBJ whole genome shotgun (WGS) entry which is preliminary data.</text>
</comment>
<name>A0ABQ4XWV9_9ASTR</name>
<keyword evidence="2" id="KW-1185">Reference proteome</keyword>
<evidence type="ECO:0000313" key="2">
    <source>
        <dbReference type="Proteomes" id="UP001151760"/>
    </source>
</evidence>
<accession>A0ABQ4XWV9</accession>
<proteinExistence type="predicted"/>
<dbReference type="Proteomes" id="UP001151760">
    <property type="component" value="Unassembled WGS sequence"/>
</dbReference>
<dbReference type="EMBL" id="BQNB010009897">
    <property type="protein sequence ID" value="GJS69909.1"/>
    <property type="molecule type" value="Genomic_DNA"/>
</dbReference>